<evidence type="ECO:0000313" key="3">
    <source>
        <dbReference type="Proteomes" id="UP001152622"/>
    </source>
</evidence>
<proteinExistence type="predicted"/>
<sequence length="190" mass="20727">MNHINLSTGATPVRALPAFDLSKPPHVSSACSLIAPPGSASWFLSIGQHLFAGTEPRNHLDVPEVPWIPSNTDRSSQHVDRHQPLPNMIPFGGRGERRRAGKGSAPHSGCFLYFRLVCLRLVMQLQVERVHCATWCRGHYGALNSVALRPGDRFQPGRLFWAEAGSFNSIRPAFLSKLSAPVKVTGGDDG</sequence>
<evidence type="ECO:0000256" key="1">
    <source>
        <dbReference type="SAM" id="MobiDB-lite"/>
    </source>
</evidence>
<dbReference type="AlphaFoldDB" id="A0A9Q1IIT7"/>
<dbReference type="Proteomes" id="UP001152622">
    <property type="component" value="Chromosome 15"/>
</dbReference>
<evidence type="ECO:0000313" key="2">
    <source>
        <dbReference type="EMBL" id="KAJ8341402.1"/>
    </source>
</evidence>
<keyword evidence="3" id="KW-1185">Reference proteome</keyword>
<accession>A0A9Q1IIT7</accession>
<gene>
    <name evidence="2" type="ORF">SKAU_G00336930</name>
</gene>
<name>A0A9Q1IIT7_SYNKA</name>
<dbReference type="EMBL" id="JAINUF010000015">
    <property type="protein sequence ID" value="KAJ8341402.1"/>
    <property type="molecule type" value="Genomic_DNA"/>
</dbReference>
<organism evidence="2 3">
    <name type="scientific">Synaphobranchus kaupii</name>
    <name type="common">Kaup's arrowtooth eel</name>
    <dbReference type="NCBI Taxonomy" id="118154"/>
    <lineage>
        <taxon>Eukaryota</taxon>
        <taxon>Metazoa</taxon>
        <taxon>Chordata</taxon>
        <taxon>Craniata</taxon>
        <taxon>Vertebrata</taxon>
        <taxon>Euteleostomi</taxon>
        <taxon>Actinopterygii</taxon>
        <taxon>Neopterygii</taxon>
        <taxon>Teleostei</taxon>
        <taxon>Anguilliformes</taxon>
        <taxon>Synaphobranchidae</taxon>
        <taxon>Synaphobranchus</taxon>
    </lineage>
</organism>
<protein>
    <submittedName>
        <fullName evidence="2">Uncharacterized protein</fullName>
    </submittedName>
</protein>
<feature type="region of interest" description="Disordered" evidence="1">
    <location>
        <begin position="72"/>
        <end position="101"/>
    </location>
</feature>
<comment type="caution">
    <text evidence="2">The sequence shown here is derived from an EMBL/GenBank/DDBJ whole genome shotgun (WGS) entry which is preliminary data.</text>
</comment>
<reference evidence="2" key="1">
    <citation type="journal article" date="2023" name="Science">
        <title>Genome structures resolve the early diversification of teleost fishes.</title>
        <authorList>
            <person name="Parey E."/>
            <person name="Louis A."/>
            <person name="Montfort J."/>
            <person name="Bouchez O."/>
            <person name="Roques C."/>
            <person name="Iampietro C."/>
            <person name="Lluch J."/>
            <person name="Castinel A."/>
            <person name="Donnadieu C."/>
            <person name="Desvignes T."/>
            <person name="Floi Bucao C."/>
            <person name="Jouanno E."/>
            <person name="Wen M."/>
            <person name="Mejri S."/>
            <person name="Dirks R."/>
            <person name="Jansen H."/>
            <person name="Henkel C."/>
            <person name="Chen W.J."/>
            <person name="Zahm M."/>
            <person name="Cabau C."/>
            <person name="Klopp C."/>
            <person name="Thompson A.W."/>
            <person name="Robinson-Rechavi M."/>
            <person name="Braasch I."/>
            <person name="Lecointre G."/>
            <person name="Bobe J."/>
            <person name="Postlethwait J.H."/>
            <person name="Berthelot C."/>
            <person name="Roest Crollius H."/>
            <person name="Guiguen Y."/>
        </authorList>
    </citation>
    <scope>NUCLEOTIDE SEQUENCE</scope>
    <source>
        <strain evidence="2">WJC10195</strain>
    </source>
</reference>